<protein>
    <submittedName>
        <fullName evidence="1 2">Uncharacterized protein</fullName>
    </submittedName>
</protein>
<evidence type="ECO:0000313" key="3">
    <source>
        <dbReference type="Proteomes" id="UP000002051"/>
    </source>
</evidence>
<accession>A0A072VIQ2</accession>
<dbReference type="HOGENOM" id="CLU_1995996_0_0_1"/>
<proteinExistence type="predicted"/>
<dbReference type="EnsemblPlants" id="KEH38040">
    <property type="protein sequence ID" value="KEH38040"/>
    <property type="gene ID" value="MTR_2g059575"/>
</dbReference>
<reference evidence="1 3" key="2">
    <citation type="journal article" date="2014" name="BMC Genomics">
        <title>An improved genome release (version Mt4.0) for the model legume Medicago truncatula.</title>
        <authorList>
            <person name="Tang H."/>
            <person name="Krishnakumar V."/>
            <person name="Bidwell S."/>
            <person name="Rosen B."/>
            <person name="Chan A."/>
            <person name="Zhou S."/>
            <person name="Gentzbittel L."/>
            <person name="Childs K.L."/>
            <person name="Yandell M."/>
            <person name="Gundlach H."/>
            <person name="Mayer K.F."/>
            <person name="Schwartz D.C."/>
            <person name="Town C.D."/>
        </authorList>
    </citation>
    <scope>GENOME REANNOTATION</scope>
    <source>
        <strain evidence="1">A17</strain>
        <strain evidence="2 3">cv. Jemalong A17</strain>
    </source>
</reference>
<organism evidence="1 3">
    <name type="scientific">Medicago truncatula</name>
    <name type="common">Barrel medic</name>
    <name type="synonym">Medicago tribuloides</name>
    <dbReference type="NCBI Taxonomy" id="3880"/>
    <lineage>
        <taxon>Eukaryota</taxon>
        <taxon>Viridiplantae</taxon>
        <taxon>Streptophyta</taxon>
        <taxon>Embryophyta</taxon>
        <taxon>Tracheophyta</taxon>
        <taxon>Spermatophyta</taxon>
        <taxon>Magnoliopsida</taxon>
        <taxon>eudicotyledons</taxon>
        <taxon>Gunneridae</taxon>
        <taxon>Pentapetalae</taxon>
        <taxon>rosids</taxon>
        <taxon>fabids</taxon>
        <taxon>Fabales</taxon>
        <taxon>Fabaceae</taxon>
        <taxon>Papilionoideae</taxon>
        <taxon>50 kb inversion clade</taxon>
        <taxon>NPAAA clade</taxon>
        <taxon>Hologalegina</taxon>
        <taxon>IRL clade</taxon>
        <taxon>Trifolieae</taxon>
        <taxon>Medicago</taxon>
    </lineage>
</organism>
<dbReference type="AlphaFoldDB" id="A0A072VIQ2"/>
<name>A0A072VIQ2_MEDTR</name>
<gene>
    <name evidence="1" type="ordered locus">MTR_2g059575</name>
</gene>
<reference evidence="1 3" key="1">
    <citation type="journal article" date="2011" name="Nature">
        <title>The Medicago genome provides insight into the evolution of rhizobial symbioses.</title>
        <authorList>
            <person name="Young N.D."/>
            <person name="Debelle F."/>
            <person name="Oldroyd G.E."/>
            <person name="Geurts R."/>
            <person name="Cannon S.B."/>
            <person name="Udvardi M.K."/>
            <person name="Benedito V.A."/>
            <person name="Mayer K.F."/>
            <person name="Gouzy J."/>
            <person name="Schoof H."/>
            <person name="Van de Peer Y."/>
            <person name="Proost S."/>
            <person name="Cook D.R."/>
            <person name="Meyers B.C."/>
            <person name="Spannagl M."/>
            <person name="Cheung F."/>
            <person name="De Mita S."/>
            <person name="Krishnakumar V."/>
            <person name="Gundlach H."/>
            <person name="Zhou S."/>
            <person name="Mudge J."/>
            <person name="Bharti A.K."/>
            <person name="Murray J.D."/>
            <person name="Naoumkina M.A."/>
            <person name="Rosen B."/>
            <person name="Silverstein K.A."/>
            <person name="Tang H."/>
            <person name="Rombauts S."/>
            <person name="Zhao P.X."/>
            <person name="Zhou P."/>
            <person name="Barbe V."/>
            <person name="Bardou P."/>
            <person name="Bechner M."/>
            <person name="Bellec A."/>
            <person name="Berger A."/>
            <person name="Berges H."/>
            <person name="Bidwell S."/>
            <person name="Bisseling T."/>
            <person name="Choisne N."/>
            <person name="Couloux A."/>
            <person name="Denny R."/>
            <person name="Deshpande S."/>
            <person name="Dai X."/>
            <person name="Doyle J.J."/>
            <person name="Dudez A.M."/>
            <person name="Farmer A.D."/>
            <person name="Fouteau S."/>
            <person name="Franken C."/>
            <person name="Gibelin C."/>
            <person name="Gish J."/>
            <person name="Goldstein S."/>
            <person name="Gonzalez A.J."/>
            <person name="Green P.J."/>
            <person name="Hallab A."/>
            <person name="Hartog M."/>
            <person name="Hua A."/>
            <person name="Humphray S.J."/>
            <person name="Jeong D.H."/>
            <person name="Jing Y."/>
            <person name="Jocker A."/>
            <person name="Kenton S.M."/>
            <person name="Kim D.J."/>
            <person name="Klee K."/>
            <person name="Lai H."/>
            <person name="Lang C."/>
            <person name="Lin S."/>
            <person name="Macmil S.L."/>
            <person name="Magdelenat G."/>
            <person name="Matthews L."/>
            <person name="McCorrison J."/>
            <person name="Monaghan E.L."/>
            <person name="Mun J.H."/>
            <person name="Najar F.Z."/>
            <person name="Nicholson C."/>
            <person name="Noirot C."/>
            <person name="O'Bleness M."/>
            <person name="Paule C.R."/>
            <person name="Poulain J."/>
            <person name="Prion F."/>
            <person name="Qin B."/>
            <person name="Qu C."/>
            <person name="Retzel E.F."/>
            <person name="Riddle C."/>
            <person name="Sallet E."/>
            <person name="Samain S."/>
            <person name="Samson N."/>
            <person name="Sanders I."/>
            <person name="Saurat O."/>
            <person name="Scarpelli C."/>
            <person name="Schiex T."/>
            <person name="Segurens B."/>
            <person name="Severin A.J."/>
            <person name="Sherrier D.J."/>
            <person name="Shi R."/>
            <person name="Sims S."/>
            <person name="Singer S.R."/>
            <person name="Sinharoy S."/>
            <person name="Sterck L."/>
            <person name="Viollet A."/>
            <person name="Wang B.B."/>
            <person name="Wang K."/>
            <person name="Wang M."/>
            <person name="Wang X."/>
            <person name="Warfsmann J."/>
            <person name="Weissenbach J."/>
            <person name="White D.D."/>
            <person name="White J.D."/>
            <person name="Wiley G.B."/>
            <person name="Wincker P."/>
            <person name="Xing Y."/>
            <person name="Yang L."/>
            <person name="Yao Z."/>
            <person name="Ying F."/>
            <person name="Zhai J."/>
            <person name="Zhou L."/>
            <person name="Zuber A."/>
            <person name="Denarie J."/>
            <person name="Dixon R.A."/>
            <person name="May G.D."/>
            <person name="Schwartz D.C."/>
            <person name="Rogers J."/>
            <person name="Quetier F."/>
            <person name="Town C.D."/>
            <person name="Roe B.A."/>
        </authorList>
    </citation>
    <scope>NUCLEOTIDE SEQUENCE [LARGE SCALE GENOMIC DNA]</scope>
    <source>
        <strain evidence="1">A17</strain>
        <strain evidence="2 3">cv. Jemalong A17</strain>
    </source>
</reference>
<evidence type="ECO:0000313" key="1">
    <source>
        <dbReference type="EMBL" id="KEH38040.1"/>
    </source>
</evidence>
<evidence type="ECO:0000313" key="2">
    <source>
        <dbReference type="EnsemblPlants" id="KEH38040"/>
    </source>
</evidence>
<dbReference type="EMBL" id="CM001218">
    <property type="protein sequence ID" value="KEH38040.1"/>
    <property type="molecule type" value="Genomic_DNA"/>
</dbReference>
<keyword evidence="3" id="KW-1185">Reference proteome</keyword>
<sequence>MICFLEKDEHVKIPRPLFKQLLFSYLLGFVLSGHNQADFQTLKKQCEGQKYNLNCLPDSALYLCSKGDPTKIMTNTTIDRNWVIFPRKGYALLIYSEVRIRDMILHRYADTEKFQKSRYDTVGIR</sequence>
<reference evidence="2" key="3">
    <citation type="submission" date="2015-04" db="UniProtKB">
        <authorList>
            <consortium name="EnsemblPlants"/>
        </authorList>
    </citation>
    <scope>IDENTIFICATION</scope>
    <source>
        <strain evidence="2">cv. Jemalong A17</strain>
    </source>
</reference>
<dbReference type="Proteomes" id="UP000002051">
    <property type="component" value="Chromosome 2"/>
</dbReference>